<reference evidence="1" key="1">
    <citation type="submission" date="2022-06" db="EMBL/GenBank/DDBJ databases">
        <title>Fusarium solani species complex genomes reveal bases of compartmentalisation and animal pathogenesis.</title>
        <authorList>
            <person name="Tsai I.J."/>
        </authorList>
    </citation>
    <scope>NUCLEOTIDE SEQUENCE</scope>
    <source>
        <strain evidence="1">Fu6.1</strain>
    </source>
</reference>
<accession>A0ACC0QJ79</accession>
<evidence type="ECO:0000313" key="1">
    <source>
        <dbReference type="EMBL" id="KAI8654537.1"/>
    </source>
</evidence>
<evidence type="ECO:0000313" key="2">
    <source>
        <dbReference type="Proteomes" id="UP001065298"/>
    </source>
</evidence>
<protein>
    <submittedName>
        <fullName evidence="1">Uncharacterized protein</fullName>
    </submittedName>
</protein>
<comment type="caution">
    <text evidence="1">The sequence shown here is derived from an EMBL/GenBank/DDBJ whole genome shotgun (WGS) entry which is preliminary data.</text>
</comment>
<dbReference type="EMBL" id="CM046512">
    <property type="protein sequence ID" value="KAI8654537.1"/>
    <property type="molecule type" value="Genomic_DNA"/>
</dbReference>
<name>A0ACC0QJ79_9HYPO</name>
<proteinExistence type="predicted"/>
<gene>
    <name evidence="1" type="ORF">NCS57_01200000</name>
</gene>
<organism evidence="1 2">
    <name type="scientific">Fusarium keratoplasticum</name>
    <dbReference type="NCBI Taxonomy" id="1328300"/>
    <lineage>
        <taxon>Eukaryota</taxon>
        <taxon>Fungi</taxon>
        <taxon>Dikarya</taxon>
        <taxon>Ascomycota</taxon>
        <taxon>Pezizomycotina</taxon>
        <taxon>Sordariomycetes</taxon>
        <taxon>Hypocreomycetidae</taxon>
        <taxon>Hypocreales</taxon>
        <taxon>Nectriaceae</taxon>
        <taxon>Fusarium</taxon>
        <taxon>Fusarium solani species complex</taxon>
    </lineage>
</organism>
<dbReference type="Proteomes" id="UP001065298">
    <property type="component" value="Chromosome 10"/>
</dbReference>
<sequence>MSQTFIDTTSAAVPFPFSDWECPQPPKPPSPPPTPPPPPPYSSPPSPPAPSPATPPPLPIVNQSLVGVPSGPFSLRLSANENDAEDRLELLCEFAREENLGTVVSHLRRNSELNWSILFSELKGDQNCLVPGMKCGGIWSHTDKVAARKHYSNRAHLDWDRKMAPRGRSSPP</sequence>
<keyword evidence="2" id="KW-1185">Reference proteome</keyword>